<dbReference type="Pfam" id="PF17961">
    <property type="entry name" value="Big_8"/>
    <property type="match status" value="3"/>
</dbReference>
<keyword evidence="3" id="KW-0134">Cell wall</keyword>
<dbReference type="SMART" id="SM01208">
    <property type="entry name" value="G5"/>
    <property type="match status" value="2"/>
</dbReference>
<evidence type="ECO:0000259" key="10">
    <source>
        <dbReference type="SMART" id="SM01208"/>
    </source>
</evidence>
<gene>
    <name evidence="11" type="primary">sdrE</name>
    <name evidence="11" type="ORF">AVLFYP127_00323</name>
</gene>
<sequence length="4210" mass="477961">MKKILRKMMSFVMAVFMVLQVMLPAFASSSKAEEEKPNSIKGLEEMKDDDDVYFSILKSQEIYDKSKKKKDENKFSIAISMPDTTSKFRLIKRNDLKLYEDGYFDTNEKASKEYWRVKDMLNSQGLDLDLEIIKEDEGYKIVTKDQLEKLEEDENKNIYGQNYSYIDLKIMDDFDFNEKGIQKLFDEDKLLFNLEFIKYTSLDPDFELYEKDEKGNLKIKNQGDLFALIREDKIKLYNTNSLEEDYNKLKAYKEEKQSEQQKAKDEKEQENAPSQSQEEKVQDEKSSSNKENLSQDKKEQKNKEDTKENKESKTEVQVESKENTKENTENKDKKDSTQEPKKEEQKEESSQKTQTQEKSEDKKEKKTTEKKGLMPKLRMLFLGQDEPAKVQVRANQNRESEPSLENNKFTIMTRFETSNQAGPIKPGQHFDIKLDDRLIVKDPKSLKPITYKNEQIATPSYNKETNTITYRITKQIEDNAKIPLNVDVDYNVTKIRELDGDAKKHSIQNTISGLGVKETKLPQVVVDDKGNVINTIAEPGSHQVLEIVDQGEDYQVYMDANGTPVLTDGELTAIDWTVHFSATKDLLDLGLISNATLVKGSGLKNFENIILNGKPIDSDDITTNEIEGKFGIRESKNHTLKESTKDVVVNFQTPIMGKQQTYMIDFSVLLKNRGKTGAVRLLFDKGYPEQKVKDDTSIRVGMNNRTTIMGEFTSNDSAKWTVTDGVSTGDENHGLPLQTRELSGKQSLTSSKMAVYGIDTTTGKMVEKIGETDLNKTIPKKETNPSETQLPGRIAVYEYKTNIDEDEAGYTLAGVNINKYEDVKVNQSWNKLDTQKIPDQKIIVEDEKGNTIKTIDVPGETDYKSQRDLVLDKVKTWNISADGKEEKINHKLVQEFPADFKDGTKTYTYTEVANYQKSDDKVHHLVNWITEKDESINANFTIVKTDAKDGNKKLSGATFTLENADGVREVITDDNGQARFSNVKPGTYVLSESKAPTGYKLDQEEKEVIVSKNGKVSVSGNNVSITGGKTQTQFREHNQKPSWPDYMNSMDFAKIDGNGNITSYIYLKPRANYTGGSTNRDTRLNLNVNGGQIQTVEVFDVDPYYRDKIVQAMKDQGTVENAENLGSSVLNKGVDDDITASTNEKDPYTGKTGTQIKFPKQRFTNDWGFLVKVTATGNKSTSVSYDWLTDPPQDTSKNAMIQADVNISSADADDNESIIKIQNEELPKQSVKIIKVDDDRQKRNPLANANFVLKDKEGKVLKTVITGVDGQADFGKLPAGTYRIEEEKAPRNHTESDVYFEVNVSENGSVKYTAKFLDGVGTPTNGIDYYIENKDIADTGEKLQVLNASQEMTLPEGPGSGSIGNKPGVWEAYEFESLHYHAEARIEGARPGSVFKIQFDPNLNFVQYVYEIPDLRDENGQVIAKAYFDYQTNLLTYIFTENQKQNFANFKLDINGIIPDKYWAQYSGKWTVTNILDPDGVAQKNSYTIDADYEWYWNQGSGPLTANYYTDIYEENGEKYFKGVSYYNAVDEKKSKAARTLRYDWISAIQKERVPLMNNYPADGPPAYELDNMQIYKVYPYKDYYNGTHGNPKEIVNTKFKYMPLSYGVRPEKNPEIYNLVYSRDDFTSSFQDRQSNLSVRYNKDNIKSSGTINQYKHAKHPLEIDVPAISTADEGYVIMQTFKVTDFEKYKQKWRLYYMSDGNRQTASYQKGNYNSAAASQSGKEIPKTYVQIVKLPNFPYTAGKFKIKKTDQSTGKDLRGAVFTLTSKNGNTINRSTDNEGIVNFTELAPGTYTLIESKAPEGYKKLETKWQVIVNDDGNVRITENSITGVGGRYEGKDLTIPVSNKPTGTKFRVYKKDNDGKALPGAKFAITDKKETTTIAEGISNANGLVEFNTELQDGTYVLKEIETPKGYKKLDQKWVLEVSDGKTKVYTYVSDSTQTDIKSILAQGGNWINVKGRDTSKFTNYDNRWTGWAGNNQNARYLGTRIIAINEEKNYVVQRFIINPEASEIEENTKVSIHREKPQYDNMTWYDGDAEYKVFKLDKPVTGLISDVRLANYNVEDITDEVKKSEKAEVGRYGEPNRLAMTLPPTNQPIVVDVKVPYKNKDGGVGLGLDWYSEDNQIYWKSDYYEKVSDIKKSDPIIGEAGNIKGTYISDDSLDVTNEKERFQFKVKKVRKLDPNQAIEGATFKLIGPDPLQDERYMTTDKKGMITFTNLEPGTYTLVEESPASGYEKVDTDWTVTITAEGKTFIKQNNQNAQNTSLLNYKSARSLSNKDIANEELINNRTYYLARMAKDFRDENEGLEISEINPRNLLENAQRAESDWEKIDPERSEKTNLDDKIKRSTDDKVILETRMTEINKVDNKFRQVFLYGQSTFGKKPRKIEIHSQPEKFDVRKNPPKQATIKVYQVTGDSLDNIGTKTDITNKVVFVQYDKNGKFRIKADKVDANITGNILVEVETYYDETKGIGLGTDYISNTTNPRYSTNWIGESYASEDKINKGPVITYDYVWKYENDIQPSTIDVPEPDKYEDETWTVEGKAGKLYRKYKRELADGVATGNEEKTEETKEDPAPVPNEYHHGTKKRPESRTTNPVSLTKEIPFDTITTDDSNLKQGEIVVDVDGENGQAEYKYSVTFDRKNEPDAQKPADWPENLPVPEKQAGERIAAYNIEFVKEIKPKTDKKQRRGTRVDGEELSDKTATITNKQTGIEFKILKQKSYGKYIKGAKFTIKKYTDKTYTTVDEKFEEVTATSDDNGLVRFIDKNEEVVKLQKDGYYQVEEVEAPVGYKKIPAPWKLHVIEEKGQLIIKSTGPEYTPANYVASDKAKAGENLNDSNAQIKYSSKITNIDTTLGTYVQRIYIDTRGYTGNEKINVQINPVIKRDERDYGTAAAPTTETGGVKTAYRTTYKINNPAGVDINEVLNKYDISNQNVSMVNTARWRPFDWGFDEDQLNLEKGVYFIDIEGYFDRIPKNRDDIKKLENIDIKIDFYEGERKFQHRGGADKNYDFVDGGSYQLGNINLGVTGDTNFGKMSTSNKEDPNKKGKYPNYLSKGWYDARGTWWDTGRIYPAIGDKVGKLSSVTTSANINSLYESNNSETVDNEGLRINNEQSDYNITFSKHGRDEEGLDINDPKITKNRLEGAVFKIQTYLGPQYGWEDVEGKYVSSAFNGYFGFRGLKEGRYRVLEVKAPNGYKQIKDSIIDFNIEVSKEDLVITDPTTGYEKIIPKGNGYIRINYQNKSIYHYDGTETDGKLIDYVTAATAKNMGKIINEKPGKGKISVNKVDDKGRSLNGFKNQAGDLIGAKFKLTRTSAKKNEDGEPVSKSEYTETIGEDGNLTFEGLPIGNYRLEEIESPPGYVKSDSVWNFTIGGDKLDPYSGPIQRTGKNLTDSIEMTDSSIEILRPHKQKGDNTTGNDEIRPHLGQSMLFENKFKPKDGLDINPGDYFVLNLSDNIDLWGILRNENKNIDIFADGVGTIAKGEYDRENNRIIYTFTDYARQFELIEFSNALTAHINLYKVQNSSTQKLGMRVGNDTKNYKNMQVTYDPEMAENIVGNTHLNMASKITSFDVKTGKFEQYFYINKLRKTSGPLNFYYRPNQLVTNLEIETQALNNNSGQNINLYMPESFGVDDNSPGTTKYHKAYWESVPKGGSANYLLERSNVSQNDSYIVKVTGYLKVGEETDYESTVFLEDAITRYYVQRVNSIYVFKQKNTGEAKFSIKAINKPNKILFKKVDSKKNPLKGATFGLYKKDTKDGIFKYVDGFDKQSQEDGTFGFDHLEEGDYQVQEFNPPTGYKKIEGAVYEFTVEKTGRIVRKIVKEDGSEQVEEISSTVPIEIVNLKEQIIKFKKTDQDGKQLAGAEFELYYRENPDADYEKDKFVLYKENNGKGRIFLKESEKAPLGYTKSDDNILKSGDDGLIEFKFYENGYYALEEVKAPDGYSKVDGFVREFAIIDGKLRVKSQASVGNIKKDEKSTDANDTVAYATLTNRTTSGLGLLEMYYVINPNNEERTYSDNDKFIIDYINNTDNRSGNVDVYRLKKGEKLSDKTKADANIDANLPTEFEGKRVEFSLKELAGAEKSSDKIVIKVNALDYGVGRNDEIKTSLIANGKTVEAMYSFNSGRIPANLQALLDNIEKQKQNDEKSYVYVDYVEPKADNSDVMQIINRKVSLPMTNGIRAWIGFTIIGLVLMILAAYYYNKKKNKALEIEKN</sequence>
<feature type="transmembrane region" description="Helical" evidence="8">
    <location>
        <begin position="4176"/>
        <end position="4197"/>
    </location>
</feature>
<proteinExistence type="inferred from homology"/>
<dbReference type="Gene3D" id="2.60.40.10">
    <property type="entry name" value="Immunoglobulins"/>
    <property type="match status" value="10"/>
</dbReference>
<dbReference type="Pfam" id="PF07501">
    <property type="entry name" value="G5"/>
    <property type="match status" value="1"/>
</dbReference>
<dbReference type="InterPro" id="IPR041033">
    <property type="entry name" value="SpaA_PFL_dom_1"/>
</dbReference>
<evidence type="ECO:0000256" key="4">
    <source>
        <dbReference type="ARBA" id="ARBA00022525"/>
    </source>
</evidence>
<dbReference type="InterPro" id="IPR011252">
    <property type="entry name" value="Fibrogen-bd_dom1"/>
</dbReference>
<dbReference type="InterPro" id="IPR013783">
    <property type="entry name" value="Ig-like_fold"/>
</dbReference>
<dbReference type="PANTHER" id="PTHR36108:SF13">
    <property type="entry name" value="COLOSSIN-B-RELATED"/>
    <property type="match status" value="1"/>
</dbReference>
<evidence type="ECO:0000256" key="9">
    <source>
        <dbReference type="SAM" id="SignalP"/>
    </source>
</evidence>
<organism evidence="11">
    <name type="scientific">Anaerococcus vaginalis</name>
    <dbReference type="NCBI Taxonomy" id="33037"/>
    <lineage>
        <taxon>Bacteria</taxon>
        <taxon>Bacillati</taxon>
        <taxon>Bacillota</taxon>
        <taxon>Tissierellia</taxon>
        <taxon>Tissierellales</taxon>
        <taxon>Peptoniphilaceae</taxon>
        <taxon>Anaerococcus</taxon>
    </lineage>
</organism>
<keyword evidence="8" id="KW-0812">Transmembrane</keyword>
<dbReference type="GO" id="GO:0007155">
    <property type="term" value="P:cell adhesion"/>
    <property type="evidence" value="ECO:0007669"/>
    <property type="project" value="InterPro"/>
</dbReference>
<dbReference type="Pfam" id="PF10425">
    <property type="entry name" value="SdrG_C_C"/>
    <property type="match status" value="1"/>
</dbReference>
<dbReference type="EMBL" id="CACRSW010000012">
    <property type="protein sequence ID" value="VYS94540.1"/>
    <property type="molecule type" value="Genomic_DNA"/>
</dbReference>
<dbReference type="Gene3D" id="2.60.40.1290">
    <property type="match status" value="2"/>
</dbReference>
<feature type="region of interest" description="Disordered" evidence="7">
    <location>
        <begin position="2559"/>
        <end position="2596"/>
    </location>
</feature>
<feature type="compositionally biased region" description="Basic and acidic residues" evidence="7">
    <location>
        <begin position="254"/>
        <end position="270"/>
    </location>
</feature>
<evidence type="ECO:0000256" key="3">
    <source>
        <dbReference type="ARBA" id="ARBA00022512"/>
    </source>
</evidence>
<dbReference type="InterPro" id="IPR011266">
    <property type="entry name" value="Adhesin_Fg-bd_dom_2"/>
</dbReference>
<evidence type="ECO:0000256" key="6">
    <source>
        <dbReference type="ARBA" id="ARBA00023088"/>
    </source>
</evidence>
<dbReference type="InterPro" id="IPR008966">
    <property type="entry name" value="Adhesion_dom_sf"/>
</dbReference>
<dbReference type="SUPFAM" id="SSF49401">
    <property type="entry name" value="Bacterial adhesins"/>
    <property type="match status" value="3"/>
</dbReference>
<feature type="compositionally biased region" description="Basic and acidic residues" evidence="7">
    <location>
        <begin position="277"/>
        <end position="372"/>
    </location>
</feature>
<dbReference type="Pfam" id="PF17802">
    <property type="entry name" value="SpaA"/>
    <property type="match status" value="10"/>
</dbReference>
<dbReference type="Gene3D" id="2.20.230.10">
    <property type="entry name" value="Resuscitation-promoting factor rpfb"/>
    <property type="match status" value="1"/>
</dbReference>
<comment type="similarity">
    <text evidence="2">Belongs to the serine-aspartate repeat-containing protein (SDr) family.</text>
</comment>
<evidence type="ECO:0000256" key="8">
    <source>
        <dbReference type="SAM" id="Phobius"/>
    </source>
</evidence>
<feature type="chain" id="PRO_5026958821" evidence="9">
    <location>
        <begin position="28"/>
        <end position="4210"/>
    </location>
</feature>
<feature type="signal peptide" evidence="9">
    <location>
        <begin position="1"/>
        <end position="27"/>
    </location>
</feature>
<name>A0A6N2SRV1_9FIRM</name>
<dbReference type="PANTHER" id="PTHR36108">
    <property type="entry name" value="COLOSSIN-B-RELATED"/>
    <property type="match status" value="1"/>
</dbReference>
<comment type="subcellular location">
    <subcellularLocation>
        <location evidence="1">Secreted</location>
        <location evidence="1">Cell wall</location>
        <topology evidence="1">Peptidoglycan-anchor</topology>
    </subcellularLocation>
</comment>
<evidence type="ECO:0000256" key="2">
    <source>
        <dbReference type="ARBA" id="ARBA00007257"/>
    </source>
</evidence>
<evidence type="ECO:0000256" key="5">
    <source>
        <dbReference type="ARBA" id="ARBA00022729"/>
    </source>
</evidence>
<dbReference type="SUPFAM" id="SSF49478">
    <property type="entry name" value="Cna protein B-type domain"/>
    <property type="match status" value="4"/>
</dbReference>
<evidence type="ECO:0000256" key="1">
    <source>
        <dbReference type="ARBA" id="ARBA00004168"/>
    </source>
</evidence>
<dbReference type="Gene3D" id="2.60.40.1280">
    <property type="match status" value="3"/>
</dbReference>
<dbReference type="InterPro" id="IPR041171">
    <property type="entry name" value="SDR_Ig"/>
</dbReference>
<feature type="domain" description="G5" evidence="10">
    <location>
        <begin position="2508"/>
        <end position="2587"/>
    </location>
</feature>
<feature type="region of interest" description="Disordered" evidence="7">
    <location>
        <begin position="2325"/>
        <end position="2344"/>
    </location>
</feature>
<feature type="region of interest" description="Disordered" evidence="7">
    <location>
        <begin position="254"/>
        <end position="376"/>
    </location>
</feature>
<reference evidence="11" key="1">
    <citation type="submission" date="2019-11" db="EMBL/GenBank/DDBJ databases">
        <authorList>
            <person name="Feng L."/>
        </authorList>
    </citation>
    <scope>NUCLEOTIDE SEQUENCE</scope>
    <source>
        <strain evidence="11">AvaginalisLFYP127</strain>
    </source>
</reference>
<keyword evidence="8" id="KW-0472">Membrane</keyword>
<dbReference type="InterPro" id="IPR011098">
    <property type="entry name" value="G5_dom"/>
</dbReference>
<evidence type="ECO:0000313" key="11">
    <source>
        <dbReference type="EMBL" id="VYS94540.1"/>
    </source>
</evidence>
<keyword evidence="8" id="KW-1133">Transmembrane helix</keyword>
<keyword evidence="4" id="KW-0964">Secreted</keyword>
<keyword evidence="5 9" id="KW-0732">Signal</keyword>
<protein>
    <submittedName>
        <fullName evidence="11">Serine-aspartate repeat-containing protein E</fullName>
    </submittedName>
</protein>
<evidence type="ECO:0000256" key="7">
    <source>
        <dbReference type="SAM" id="MobiDB-lite"/>
    </source>
</evidence>
<dbReference type="RefSeq" id="WP_156328885.1">
    <property type="nucleotide sequence ID" value="NZ_CACRSW010000012.1"/>
</dbReference>
<accession>A0A6N2SRV1</accession>
<feature type="compositionally biased region" description="Basic and acidic residues" evidence="7">
    <location>
        <begin position="2563"/>
        <end position="2591"/>
    </location>
</feature>
<keyword evidence="6" id="KW-0572">Peptidoglycan-anchor</keyword>
<feature type="domain" description="G5" evidence="10">
    <location>
        <begin position="2591"/>
        <end position="2693"/>
    </location>
</feature>